<dbReference type="Gene3D" id="1.10.3720.10">
    <property type="entry name" value="MetI-like"/>
    <property type="match status" value="1"/>
</dbReference>
<dbReference type="SUPFAM" id="SSF161098">
    <property type="entry name" value="MetI-like"/>
    <property type="match status" value="1"/>
</dbReference>
<evidence type="ECO:0000259" key="8">
    <source>
        <dbReference type="PROSITE" id="PS50928"/>
    </source>
</evidence>
<dbReference type="KEGG" id="dco:SAMEA4475696_2029"/>
<evidence type="ECO:0000256" key="2">
    <source>
        <dbReference type="ARBA" id="ARBA00022448"/>
    </source>
</evidence>
<keyword evidence="2 7" id="KW-0813">Transport</keyword>
<dbReference type="GO" id="GO:0055085">
    <property type="term" value="P:transmembrane transport"/>
    <property type="evidence" value="ECO:0007669"/>
    <property type="project" value="InterPro"/>
</dbReference>
<sequence>MNSPNLTKNTPSTPHLSTRARAERNLGWMLAGPAFAVMLLVTAYPIVQALYYSLFSYRLTDPHTRTFVGLHNYFVALSDELFWRATGQTLLITVITVAIELVLGMIIALVMHRVVIPRKTLRTIVLIPYSIITVVSAFAWFFGFNVTTGFVNWWLHTLTAGTFPNDYNWFSSWGTATAIICFSEIWKTTPFMSLLLLSGLAQVDEALEEAARVDGATFTQTLFKVTLPNMKPAIMVAVLFRTLDAFRIFDNVFIMTGGSHDTTVLSLLAYNQTINRVEIGLGSAISTLLFMFVIMIATGFIKGFKVNLTEGRS</sequence>
<dbReference type="PROSITE" id="PS50928">
    <property type="entry name" value="ABC_TM1"/>
    <property type="match status" value="1"/>
</dbReference>
<gene>
    <name evidence="9" type="primary">ycjO</name>
    <name evidence="9" type="ORF">SAMEA4475696_02029</name>
</gene>
<keyword evidence="5 7" id="KW-1133">Transmembrane helix</keyword>
<dbReference type="Pfam" id="PF00528">
    <property type="entry name" value="BPD_transp_1"/>
    <property type="match status" value="1"/>
</dbReference>
<name>A0A239VR89_9MICO</name>
<dbReference type="EMBL" id="LT906453">
    <property type="protein sequence ID" value="SNV24300.1"/>
    <property type="molecule type" value="Genomic_DNA"/>
</dbReference>
<keyword evidence="3" id="KW-1003">Cell membrane</keyword>
<evidence type="ECO:0000256" key="6">
    <source>
        <dbReference type="ARBA" id="ARBA00023136"/>
    </source>
</evidence>
<dbReference type="InterPro" id="IPR035906">
    <property type="entry name" value="MetI-like_sf"/>
</dbReference>
<protein>
    <submittedName>
        <fullName evidence="9">Inner membrane ABC transporter permease protein ycjO</fullName>
    </submittedName>
</protein>
<keyword evidence="6 7" id="KW-0472">Membrane</keyword>
<evidence type="ECO:0000256" key="5">
    <source>
        <dbReference type="ARBA" id="ARBA00022989"/>
    </source>
</evidence>
<feature type="domain" description="ABC transmembrane type-1" evidence="8">
    <location>
        <begin position="86"/>
        <end position="302"/>
    </location>
</feature>
<feature type="transmembrane region" description="Helical" evidence="7">
    <location>
        <begin position="279"/>
        <end position="301"/>
    </location>
</feature>
<dbReference type="PANTHER" id="PTHR43005">
    <property type="entry name" value="BLR7065 PROTEIN"/>
    <property type="match status" value="1"/>
</dbReference>
<comment type="similarity">
    <text evidence="7">Belongs to the binding-protein-dependent transport system permease family.</text>
</comment>
<reference evidence="9 10" key="1">
    <citation type="submission" date="2017-06" db="EMBL/GenBank/DDBJ databases">
        <authorList>
            <consortium name="Pathogen Informatics"/>
        </authorList>
    </citation>
    <scope>NUCLEOTIDE SEQUENCE [LARGE SCALE GENOMIC DNA]</scope>
    <source>
        <strain evidence="9 10">NCTC13039</strain>
    </source>
</reference>
<accession>A0A239VR89</accession>
<evidence type="ECO:0000256" key="4">
    <source>
        <dbReference type="ARBA" id="ARBA00022692"/>
    </source>
</evidence>
<dbReference type="Proteomes" id="UP000242637">
    <property type="component" value="Chromosome 1"/>
</dbReference>
<keyword evidence="10" id="KW-1185">Reference proteome</keyword>
<dbReference type="AlphaFoldDB" id="A0A239VR89"/>
<feature type="transmembrane region" description="Helical" evidence="7">
    <location>
        <begin position="90"/>
        <end position="111"/>
    </location>
</feature>
<dbReference type="STRING" id="1121387.GCA_000429885_00397"/>
<evidence type="ECO:0000256" key="1">
    <source>
        <dbReference type="ARBA" id="ARBA00004651"/>
    </source>
</evidence>
<dbReference type="PANTHER" id="PTHR43005:SF1">
    <property type="entry name" value="SPERMIDINE_PUTRESCINE TRANSPORT SYSTEM PERMEASE PROTEIN"/>
    <property type="match status" value="1"/>
</dbReference>
<evidence type="ECO:0000256" key="7">
    <source>
        <dbReference type="RuleBase" id="RU363032"/>
    </source>
</evidence>
<feature type="transmembrane region" description="Helical" evidence="7">
    <location>
        <begin position="123"/>
        <end position="147"/>
    </location>
</feature>
<organism evidence="9 10">
    <name type="scientific">Dermatophilus congolensis</name>
    <dbReference type="NCBI Taxonomy" id="1863"/>
    <lineage>
        <taxon>Bacteria</taxon>
        <taxon>Bacillati</taxon>
        <taxon>Actinomycetota</taxon>
        <taxon>Actinomycetes</taxon>
        <taxon>Micrococcales</taxon>
        <taxon>Dermatophilaceae</taxon>
        <taxon>Dermatophilus</taxon>
    </lineage>
</organism>
<feature type="transmembrane region" description="Helical" evidence="7">
    <location>
        <begin position="167"/>
        <end position="186"/>
    </location>
</feature>
<evidence type="ECO:0000313" key="9">
    <source>
        <dbReference type="EMBL" id="SNV24300.1"/>
    </source>
</evidence>
<dbReference type="GO" id="GO:0005886">
    <property type="term" value="C:plasma membrane"/>
    <property type="evidence" value="ECO:0007669"/>
    <property type="project" value="UniProtKB-SubCell"/>
</dbReference>
<evidence type="ECO:0000256" key="3">
    <source>
        <dbReference type="ARBA" id="ARBA00022475"/>
    </source>
</evidence>
<proteinExistence type="inferred from homology"/>
<dbReference type="CDD" id="cd06261">
    <property type="entry name" value="TM_PBP2"/>
    <property type="match status" value="1"/>
</dbReference>
<comment type="subcellular location">
    <subcellularLocation>
        <location evidence="1 7">Cell membrane</location>
        <topology evidence="1 7">Multi-pass membrane protein</topology>
    </subcellularLocation>
</comment>
<dbReference type="InterPro" id="IPR000515">
    <property type="entry name" value="MetI-like"/>
</dbReference>
<keyword evidence="4 7" id="KW-0812">Transmembrane</keyword>
<feature type="transmembrane region" description="Helical" evidence="7">
    <location>
        <begin position="26"/>
        <end position="47"/>
    </location>
</feature>
<evidence type="ECO:0000313" key="10">
    <source>
        <dbReference type="Proteomes" id="UP000242637"/>
    </source>
</evidence>